<reference evidence="2 3" key="1">
    <citation type="journal article" date="2016" name="Proc. Natl. Acad. Sci. U.S.A.">
        <title>Comparative genomics of biotechnologically important yeasts.</title>
        <authorList>
            <person name="Riley R."/>
            <person name="Haridas S."/>
            <person name="Wolfe K.H."/>
            <person name="Lopes M.R."/>
            <person name="Hittinger C.T."/>
            <person name="Goeker M."/>
            <person name="Salamov A.A."/>
            <person name="Wisecaver J.H."/>
            <person name="Long T.M."/>
            <person name="Calvey C.H."/>
            <person name="Aerts A.L."/>
            <person name="Barry K.W."/>
            <person name="Choi C."/>
            <person name="Clum A."/>
            <person name="Coughlan A.Y."/>
            <person name="Deshpande S."/>
            <person name="Douglass A.P."/>
            <person name="Hanson S.J."/>
            <person name="Klenk H.-P."/>
            <person name="LaButti K.M."/>
            <person name="Lapidus A."/>
            <person name="Lindquist E.A."/>
            <person name="Lipzen A.M."/>
            <person name="Meier-Kolthoff J.P."/>
            <person name="Ohm R.A."/>
            <person name="Otillar R.P."/>
            <person name="Pangilinan J.L."/>
            <person name="Peng Y."/>
            <person name="Rokas A."/>
            <person name="Rosa C.A."/>
            <person name="Scheuner C."/>
            <person name="Sibirny A.A."/>
            <person name="Slot J.C."/>
            <person name="Stielow J.B."/>
            <person name="Sun H."/>
            <person name="Kurtzman C.P."/>
            <person name="Blackwell M."/>
            <person name="Grigoriev I.V."/>
            <person name="Jeffries T.W."/>
        </authorList>
    </citation>
    <scope>NUCLEOTIDE SEQUENCE [LARGE SCALE GENOMIC DNA]</scope>
    <source>
        <strain evidence="3">ATCC 58044 / CBS 1984 / NCYC 433 / NRRL Y-366-8</strain>
    </source>
</reference>
<organism evidence="2 3">
    <name type="scientific">Wickerhamomyces anomalus (strain ATCC 58044 / CBS 1984 / NCYC 433 / NRRL Y-366-8)</name>
    <name type="common">Yeast</name>
    <name type="synonym">Hansenula anomala</name>
    <dbReference type="NCBI Taxonomy" id="683960"/>
    <lineage>
        <taxon>Eukaryota</taxon>
        <taxon>Fungi</taxon>
        <taxon>Dikarya</taxon>
        <taxon>Ascomycota</taxon>
        <taxon>Saccharomycotina</taxon>
        <taxon>Saccharomycetes</taxon>
        <taxon>Phaffomycetales</taxon>
        <taxon>Wickerhamomycetaceae</taxon>
        <taxon>Wickerhamomyces</taxon>
    </lineage>
</organism>
<keyword evidence="1" id="KW-1133">Transmembrane helix</keyword>
<keyword evidence="3" id="KW-1185">Reference proteome</keyword>
<gene>
    <name evidence="2" type="ORF">WICANDRAFT_76141</name>
</gene>
<dbReference type="STRING" id="683960.A0A1E3PAJ8"/>
<evidence type="ECO:0000256" key="1">
    <source>
        <dbReference type="SAM" id="Phobius"/>
    </source>
</evidence>
<protein>
    <submittedName>
        <fullName evidence="2">Uncharacterized protein</fullName>
    </submittedName>
</protein>
<dbReference type="AlphaFoldDB" id="A0A1E3PAJ8"/>
<evidence type="ECO:0000313" key="3">
    <source>
        <dbReference type="Proteomes" id="UP000094112"/>
    </source>
</evidence>
<dbReference type="OrthoDB" id="3980365at2759"/>
<keyword evidence="1" id="KW-0472">Membrane</keyword>
<accession>A0A1E3PAJ8</accession>
<name>A0A1E3PAJ8_WICAA</name>
<keyword evidence="1" id="KW-0812">Transmembrane</keyword>
<feature type="transmembrane region" description="Helical" evidence="1">
    <location>
        <begin position="36"/>
        <end position="59"/>
    </location>
</feature>
<dbReference type="Proteomes" id="UP000094112">
    <property type="component" value="Unassembled WGS sequence"/>
</dbReference>
<evidence type="ECO:0000313" key="2">
    <source>
        <dbReference type="EMBL" id="ODQ61962.1"/>
    </source>
</evidence>
<dbReference type="RefSeq" id="XP_019041169.1">
    <property type="nucleotide sequence ID" value="XM_019184328.1"/>
</dbReference>
<sequence>MSDIYAHPEDITFPEEIPESKKVITIPPALKYITSLLYGSGTTLSLVYILLIFIVQPLLKVQYERRNELAAFVLKLARDLLVTLNKDTKLPPVAIKRGEKYYSDAQVQTDEVNTKPSSVYFEDEKPENENLLNERLKSLKLCLQDYNRYHAQIDELNPLTFQIKKFQGRIDAYSQANLLRIRGQASNDTITNQLKQEIRSIKGLFLTGQV</sequence>
<dbReference type="EMBL" id="KV454208">
    <property type="protein sequence ID" value="ODQ61962.1"/>
    <property type="molecule type" value="Genomic_DNA"/>
</dbReference>
<dbReference type="GeneID" id="30201574"/>
<proteinExistence type="predicted"/>